<sequence>MGFEGAKLALYLGGKLAVILRDDTPGLPFADHWDLPGGGREGEETPLACALRECHEELGIAVPEDAVIWQGSFDEAGLTKWFFVAHLPAHAEAEIVFGNEGQRWRLMEEEEFLNHPRAVPAFQDRLRVYLGQSGADKIKAI</sequence>
<evidence type="ECO:0000313" key="3">
    <source>
        <dbReference type="Proteomes" id="UP000831019"/>
    </source>
</evidence>
<dbReference type="InterPro" id="IPR000086">
    <property type="entry name" value="NUDIX_hydrolase_dom"/>
</dbReference>
<reference evidence="3" key="1">
    <citation type="journal article" date="2022" name="Microorganisms">
        <title>Beyond the ABCs#Discovery of Three New Plasmid Types in Rhodobacterales (RepQ, RepY, RepW).</title>
        <authorList>
            <person name="Freese H.M."/>
            <person name="Ringel V."/>
            <person name="Overmann J."/>
            <person name="Petersen J."/>
        </authorList>
    </citation>
    <scope>NUCLEOTIDE SEQUENCE [LARGE SCALE GENOMIC DNA]</scope>
    <source>
        <strain evidence="3">DSM 109990</strain>
    </source>
</reference>
<dbReference type="Gene3D" id="3.90.79.10">
    <property type="entry name" value="Nucleoside Triphosphate Pyrophosphohydrolase"/>
    <property type="match status" value="1"/>
</dbReference>
<dbReference type="PROSITE" id="PS51462">
    <property type="entry name" value="NUDIX"/>
    <property type="match status" value="1"/>
</dbReference>
<dbReference type="SUPFAM" id="SSF55811">
    <property type="entry name" value="Nudix"/>
    <property type="match status" value="1"/>
</dbReference>
<dbReference type="Proteomes" id="UP000831019">
    <property type="component" value="Chromosome"/>
</dbReference>
<evidence type="ECO:0000259" key="1">
    <source>
        <dbReference type="PROSITE" id="PS51462"/>
    </source>
</evidence>
<organism evidence="2 3">
    <name type="scientific">Sulfitobacter dubius</name>
    <dbReference type="NCBI Taxonomy" id="218673"/>
    <lineage>
        <taxon>Bacteria</taxon>
        <taxon>Pseudomonadati</taxon>
        <taxon>Pseudomonadota</taxon>
        <taxon>Alphaproteobacteria</taxon>
        <taxon>Rhodobacterales</taxon>
        <taxon>Roseobacteraceae</taxon>
        <taxon>Sulfitobacter</taxon>
    </lineage>
</organism>
<feature type="domain" description="Nudix hydrolase" evidence="1">
    <location>
        <begin position="1"/>
        <end position="130"/>
    </location>
</feature>
<dbReference type="CDD" id="cd04682">
    <property type="entry name" value="NUDIX_Hydrolase"/>
    <property type="match status" value="1"/>
</dbReference>
<evidence type="ECO:0000313" key="2">
    <source>
        <dbReference type="EMBL" id="UOA13671.1"/>
    </source>
</evidence>
<accession>A0ABY3ZGA9</accession>
<name>A0ABY3ZGA9_9RHOB</name>
<protein>
    <recommendedName>
        <fullName evidence="1">Nudix hydrolase domain-containing protein</fullName>
    </recommendedName>
</protein>
<dbReference type="Pfam" id="PF00293">
    <property type="entry name" value="NUDIX"/>
    <property type="match status" value="1"/>
</dbReference>
<dbReference type="EMBL" id="CP085144">
    <property type="protein sequence ID" value="UOA13671.1"/>
    <property type="molecule type" value="Genomic_DNA"/>
</dbReference>
<proteinExistence type="predicted"/>
<keyword evidence="3" id="KW-1185">Reference proteome</keyword>
<gene>
    <name evidence="2" type="ORF">DSM109990_00458</name>
</gene>
<dbReference type="InterPro" id="IPR015797">
    <property type="entry name" value="NUDIX_hydrolase-like_dom_sf"/>
</dbReference>
<dbReference type="RefSeq" id="WP_243262205.1">
    <property type="nucleotide sequence ID" value="NZ_CP085144.1"/>
</dbReference>